<keyword evidence="2" id="KW-1185">Reference proteome</keyword>
<dbReference type="EMBL" id="JAUIRO010000004">
    <property type="protein sequence ID" value="KAK0717701.1"/>
    <property type="molecule type" value="Genomic_DNA"/>
</dbReference>
<evidence type="ECO:0000313" key="2">
    <source>
        <dbReference type="Proteomes" id="UP001172101"/>
    </source>
</evidence>
<evidence type="ECO:0000313" key="1">
    <source>
        <dbReference type="EMBL" id="KAK0717701.1"/>
    </source>
</evidence>
<organism evidence="1 2">
    <name type="scientific">Lasiosphaeria miniovina</name>
    <dbReference type="NCBI Taxonomy" id="1954250"/>
    <lineage>
        <taxon>Eukaryota</taxon>
        <taxon>Fungi</taxon>
        <taxon>Dikarya</taxon>
        <taxon>Ascomycota</taxon>
        <taxon>Pezizomycotina</taxon>
        <taxon>Sordariomycetes</taxon>
        <taxon>Sordariomycetidae</taxon>
        <taxon>Sordariales</taxon>
        <taxon>Lasiosphaeriaceae</taxon>
        <taxon>Lasiosphaeria</taxon>
    </lineage>
</organism>
<sequence>PSAAMIADEANNSDYAQVWEAVLQYVREGGTCVVMGDFSSFVKPLLMKQFFAKAGLFWNQSSYRRAALALKPSTMGPDLAVKLPSWYGPKAVSVQNNVAHGDIWYHADEISAVKDLGLDDMGETPVAFARVGNGRLGYVGDVNAEEDSDTIILAMCGVL</sequence>
<reference evidence="1" key="1">
    <citation type="submission" date="2023-06" db="EMBL/GenBank/DDBJ databases">
        <title>Genome-scale phylogeny and comparative genomics of the fungal order Sordariales.</title>
        <authorList>
            <consortium name="Lawrence Berkeley National Laboratory"/>
            <person name="Hensen N."/>
            <person name="Bonometti L."/>
            <person name="Westerberg I."/>
            <person name="Brannstrom I.O."/>
            <person name="Guillou S."/>
            <person name="Cros-Aarteil S."/>
            <person name="Calhoun S."/>
            <person name="Haridas S."/>
            <person name="Kuo A."/>
            <person name="Mondo S."/>
            <person name="Pangilinan J."/>
            <person name="Riley R."/>
            <person name="LaButti K."/>
            <person name="Andreopoulos B."/>
            <person name="Lipzen A."/>
            <person name="Chen C."/>
            <person name="Yanf M."/>
            <person name="Daum C."/>
            <person name="Ng V."/>
            <person name="Clum A."/>
            <person name="Steindorff A."/>
            <person name="Ohm R."/>
            <person name="Martin F."/>
            <person name="Silar P."/>
            <person name="Natvig D."/>
            <person name="Lalanne C."/>
            <person name="Gautier V."/>
            <person name="Ament-velasquez S.L."/>
            <person name="Kruys A."/>
            <person name="Hutchinson M.I."/>
            <person name="Powell A.J."/>
            <person name="Barry K."/>
            <person name="Miller A.N."/>
            <person name="Grigoriev I.V."/>
            <person name="Debuchy R."/>
            <person name="Gladieux P."/>
            <person name="Thoren M.H."/>
            <person name="Johannesson H."/>
        </authorList>
    </citation>
    <scope>NUCLEOTIDE SEQUENCE</scope>
    <source>
        <strain evidence="1">SMH2392-1A</strain>
    </source>
</reference>
<dbReference type="AlphaFoldDB" id="A0AA40AKU2"/>
<proteinExistence type="predicted"/>
<name>A0AA40AKU2_9PEZI</name>
<accession>A0AA40AKU2</accession>
<comment type="caution">
    <text evidence="1">The sequence shown here is derived from an EMBL/GenBank/DDBJ whole genome shotgun (WGS) entry which is preliminary data.</text>
</comment>
<dbReference type="Proteomes" id="UP001172101">
    <property type="component" value="Unassembled WGS sequence"/>
</dbReference>
<dbReference type="RefSeq" id="XP_060296494.1">
    <property type="nucleotide sequence ID" value="XM_060437727.1"/>
</dbReference>
<dbReference type="GeneID" id="85320997"/>
<protein>
    <submittedName>
        <fullName evidence="1">Uncharacterized protein</fullName>
    </submittedName>
</protein>
<feature type="non-terminal residue" evidence="1">
    <location>
        <position position="1"/>
    </location>
</feature>
<gene>
    <name evidence="1" type="ORF">B0T26DRAFT_645480</name>
</gene>